<comment type="caution">
    <text evidence="3">The sequence shown here is derived from an EMBL/GenBank/DDBJ whole genome shotgun (WGS) entry which is preliminary data.</text>
</comment>
<dbReference type="NCBIfam" id="NF045942">
    <property type="entry name" value="PolPhglucPhase"/>
    <property type="match status" value="1"/>
</dbReference>
<dbReference type="CDD" id="cd24058">
    <property type="entry name" value="ASKHA_NBD_ROK_PPGK"/>
    <property type="match status" value="1"/>
</dbReference>
<gene>
    <name evidence="3" type="ORF">C1706_11035</name>
</gene>
<comment type="similarity">
    <text evidence="1">Belongs to the ROK (NagC/XylR) family.</text>
</comment>
<name>A0A4Q2EGJ9_9ACTN</name>
<dbReference type="AlphaFoldDB" id="A0A4Q2EGJ9"/>
<accession>A0A4Q2EGJ9</accession>
<keyword evidence="3" id="KW-0418">Kinase</keyword>
<dbReference type="SUPFAM" id="SSF53067">
    <property type="entry name" value="Actin-like ATPase domain"/>
    <property type="match status" value="1"/>
</dbReference>
<evidence type="ECO:0000313" key="3">
    <source>
        <dbReference type="EMBL" id="RXW31682.1"/>
    </source>
</evidence>
<keyword evidence="3" id="KW-0808">Transferase</keyword>
<protein>
    <submittedName>
        <fullName evidence="3">Polyphosphate glucokinase</fullName>
    </submittedName>
</protein>
<dbReference type="PANTHER" id="PTHR18964">
    <property type="entry name" value="ROK (REPRESSOR, ORF, KINASE) FAMILY"/>
    <property type="match status" value="1"/>
</dbReference>
<evidence type="ECO:0000313" key="4">
    <source>
        <dbReference type="Proteomes" id="UP000290624"/>
    </source>
</evidence>
<dbReference type="RefSeq" id="WP_129459288.1">
    <property type="nucleotide sequence ID" value="NZ_PPCV01000007.1"/>
</dbReference>
<dbReference type="InterPro" id="IPR043129">
    <property type="entry name" value="ATPase_NBD"/>
</dbReference>
<sequence>MKKFALGIDIGGSGIKGAIVDLKTGEFATDRVRIPTPQPATPQAVADVVKQIVDTFADQLGDGPIGITVPAIVMHGMTRSAANIDPAWVDAPAGQIFESLLGRDITIVNDADAAGVAEVRYGAAKNHPGLVIVTTLGTGIGTALIYDGVLIPNAELGHIEIGGVNAESMAAASVREREQLSYEEWAKRLDPYYQRLEFLTSPDLFVVGGGVSKNSDKFLPLLHLKTEIIPAQLRNAAGIVGAAYLAAQRRAHPDALKDTIPGVPTTKKGAKKASKS</sequence>
<dbReference type="Pfam" id="PF00480">
    <property type="entry name" value="ROK"/>
    <property type="match status" value="1"/>
</dbReference>
<evidence type="ECO:0000256" key="1">
    <source>
        <dbReference type="ARBA" id="ARBA00006479"/>
    </source>
</evidence>
<organism evidence="3 4">
    <name type="scientific">Propioniciclava flava</name>
    <dbReference type="NCBI Taxonomy" id="2072026"/>
    <lineage>
        <taxon>Bacteria</taxon>
        <taxon>Bacillati</taxon>
        <taxon>Actinomycetota</taxon>
        <taxon>Actinomycetes</taxon>
        <taxon>Propionibacteriales</taxon>
        <taxon>Propionibacteriaceae</taxon>
        <taxon>Propioniciclava</taxon>
    </lineage>
</organism>
<proteinExistence type="inferred from homology"/>
<dbReference type="GO" id="GO:0016301">
    <property type="term" value="F:kinase activity"/>
    <property type="evidence" value="ECO:0007669"/>
    <property type="project" value="UniProtKB-KW"/>
</dbReference>
<reference evidence="3 4" key="1">
    <citation type="submission" date="2018-01" db="EMBL/GenBank/DDBJ databases">
        <title>Lactibacter flavus gen. nov., sp. nov., a novel bacterium of the family Propionibacteriaceae isolated from raw milk and dairy products.</title>
        <authorList>
            <person name="Wenning M."/>
            <person name="Breitenwieser F."/>
            <person name="Huptas C."/>
            <person name="von Neubeck M."/>
            <person name="Busse H.-J."/>
            <person name="Scherer S."/>
        </authorList>
    </citation>
    <scope>NUCLEOTIDE SEQUENCE [LARGE SCALE GENOMIC DNA]</scope>
    <source>
        <strain evidence="3 4">VG341</strain>
    </source>
</reference>
<dbReference type="InterPro" id="IPR000600">
    <property type="entry name" value="ROK"/>
</dbReference>
<dbReference type="PANTHER" id="PTHR18964:SF146">
    <property type="entry name" value="POLYPHOSPHATE GLUCOKINASE"/>
    <property type="match status" value="1"/>
</dbReference>
<dbReference type="OrthoDB" id="849313at2"/>
<dbReference type="EMBL" id="PPCV01000007">
    <property type="protein sequence ID" value="RXW31682.1"/>
    <property type="molecule type" value="Genomic_DNA"/>
</dbReference>
<dbReference type="Gene3D" id="3.30.420.40">
    <property type="match status" value="2"/>
</dbReference>
<feature type="region of interest" description="Disordered" evidence="2">
    <location>
        <begin position="256"/>
        <end position="276"/>
    </location>
</feature>
<evidence type="ECO:0000256" key="2">
    <source>
        <dbReference type="SAM" id="MobiDB-lite"/>
    </source>
</evidence>
<dbReference type="Proteomes" id="UP000290624">
    <property type="component" value="Unassembled WGS sequence"/>
</dbReference>
<keyword evidence="4" id="KW-1185">Reference proteome</keyword>